<dbReference type="RefSeq" id="XP_033776963.1">
    <property type="nucleotide sequence ID" value="XM_033921072.1"/>
</dbReference>
<dbReference type="GeneID" id="117348685"/>
<dbReference type="InterPro" id="IPR036322">
    <property type="entry name" value="WD40_repeat_dom_sf"/>
</dbReference>
<sequence>MPLNIRKGAWDIPSPSEKDWSKLEKEDLFLQDPDQALDCLPQPFRMIVKIVNQIFDQSWESIQAREAHREAERLKKKIISFQPTHDIKFDERANCITSSGTGKHIFVGLSNGLVVFSMVTYTKICGWEAAEVEISVISACQIPNQSYLIGTVDNMGIARLFYFYADHISLIKAINELEDISKRTICMKLEISQGGDYAGVLLQGGGESWLEVYRLPKDSWLKELDHLARSQQRAPELQGDENSETVASVEIKVTSPTLIMKIKSPRPLTGSHFKTASEAVQKTDECNVIGSGHNHAISAHQWEQQEAIFYTVFKKYLDARSTEPTEEKKPSEAMFYFLMPGKTLQMGSDSKSLTGIPNAISVHWSDRYSLYQYLLVRPHKEKSDSEPKPDVVWPCAAPIVCSAASSCTSFLALGCEDGTIIVWEIKYSGSPLAVIALPEGCHMQDIYFLENSNINSNQMQFPSIPAKPKVQILAWCTNGSLYLIRAAWGKETNMILLRDSSKSPDGLISAVMPVPALPSTVLLFSCEGTVELIDGAEQEVVCQFHVPISHMVATPWQPVCALDPVNLCLYLRGDQRLPPNTPAHASDAPCSIFYFSFEGLSLMETFQKKQESREAPLKLFLWDRRCELLFQNRLQSQAERYNQLPDCWEQLQNCAVEKAKRDRN</sequence>
<evidence type="ECO:0000313" key="11">
    <source>
        <dbReference type="RefSeq" id="XP_033776967.1"/>
    </source>
</evidence>
<evidence type="ECO:0000313" key="13">
    <source>
        <dbReference type="RefSeq" id="XP_033776969.1"/>
    </source>
</evidence>
<gene>
    <name evidence="3 4 5 6 7 8 9 10 11 12 13 14 15 16 17" type="primary">WDR93</name>
</gene>
<keyword evidence="1" id="KW-0677">Repeat</keyword>
<dbReference type="RefSeq" id="XP_033776970.1">
    <property type="nucleotide sequence ID" value="XM_033921079.1"/>
</dbReference>
<dbReference type="RefSeq" id="XP_033776968.1">
    <property type="nucleotide sequence ID" value="XM_033921077.1"/>
</dbReference>
<evidence type="ECO:0000313" key="9">
    <source>
        <dbReference type="RefSeq" id="XP_033776964.1"/>
    </source>
</evidence>
<dbReference type="AlphaFoldDB" id="A0A6P8P842"/>
<evidence type="ECO:0000313" key="15">
    <source>
        <dbReference type="RefSeq" id="XP_033776971.1"/>
    </source>
</evidence>
<dbReference type="InterPro" id="IPR006885">
    <property type="entry name" value="NADH_UbQ_FeS_4_mit-like"/>
</dbReference>
<reference evidence="3 4" key="1">
    <citation type="submission" date="2025-04" db="UniProtKB">
        <authorList>
            <consortium name="RefSeq"/>
        </authorList>
    </citation>
    <scope>IDENTIFICATION</scope>
</reference>
<dbReference type="RefSeq" id="XP_033776973.1">
    <property type="nucleotide sequence ID" value="XM_033921082.1"/>
</dbReference>
<evidence type="ECO:0000313" key="16">
    <source>
        <dbReference type="RefSeq" id="XP_033776972.1"/>
    </source>
</evidence>
<accession>A0A6P8P842</accession>
<dbReference type="RefSeq" id="XP_033776960.1">
    <property type="nucleotide sequence ID" value="XM_033921069.1"/>
</dbReference>
<dbReference type="RefSeq" id="XP_033776972.1">
    <property type="nucleotide sequence ID" value="XM_033921081.1"/>
</dbReference>
<evidence type="ECO:0000313" key="3">
    <source>
        <dbReference type="RefSeq" id="XP_033776958.1"/>
    </source>
</evidence>
<dbReference type="RefSeq" id="XP_033776971.1">
    <property type="nucleotide sequence ID" value="XM_033921080.1"/>
</dbReference>
<dbReference type="RefSeq" id="XP_033776967.1">
    <property type="nucleotide sequence ID" value="XM_033921076.1"/>
</dbReference>
<evidence type="ECO:0000313" key="5">
    <source>
        <dbReference type="RefSeq" id="XP_033776960.1"/>
    </source>
</evidence>
<protein>
    <submittedName>
        <fullName evidence="3 4">WD repeat-containing protein 93 isoform X1</fullName>
    </submittedName>
</protein>
<dbReference type="Pfam" id="PF21030">
    <property type="entry name" value="WDR93"/>
    <property type="match status" value="1"/>
</dbReference>
<dbReference type="OrthoDB" id="547231at2759"/>
<evidence type="ECO:0000313" key="6">
    <source>
        <dbReference type="RefSeq" id="XP_033776961.1"/>
    </source>
</evidence>
<evidence type="ECO:0000313" key="4">
    <source>
        <dbReference type="RefSeq" id="XP_033776959.1"/>
    </source>
</evidence>
<dbReference type="RefSeq" id="XP_033776965.1">
    <property type="nucleotide sequence ID" value="XM_033921074.1"/>
</dbReference>
<organism evidence="2 10">
    <name type="scientific">Geotrypetes seraphini</name>
    <name type="common">Gaboon caecilian</name>
    <name type="synonym">Caecilia seraphini</name>
    <dbReference type="NCBI Taxonomy" id="260995"/>
    <lineage>
        <taxon>Eukaryota</taxon>
        <taxon>Metazoa</taxon>
        <taxon>Chordata</taxon>
        <taxon>Craniata</taxon>
        <taxon>Vertebrata</taxon>
        <taxon>Euteleostomi</taxon>
        <taxon>Amphibia</taxon>
        <taxon>Gymnophiona</taxon>
        <taxon>Geotrypetes</taxon>
    </lineage>
</organism>
<dbReference type="RefSeq" id="XP_033776969.1">
    <property type="nucleotide sequence ID" value="XM_033921078.1"/>
</dbReference>
<evidence type="ECO:0000313" key="14">
    <source>
        <dbReference type="RefSeq" id="XP_033776970.1"/>
    </source>
</evidence>
<dbReference type="CTD" id="56964"/>
<dbReference type="Proteomes" id="UP000515159">
    <property type="component" value="Chromosome 14"/>
</dbReference>
<evidence type="ECO:0000313" key="10">
    <source>
        <dbReference type="RefSeq" id="XP_033776965.1"/>
    </source>
</evidence>
<evidence type="ECO:0000313" key="8">
    <source>
        <dbReference type="RefSeq" id="XP_033776963.1"/>
    </source>
</evidence>
<dbReference type="PANTHER" id="PTHR12219">
    <property type="entry name" value="NADH-UBIQUINONE OXIDOREDUCTASE"/>
    <property type="match status" value="1"/>
</dbReference>
<proteinExistence type="predicted"/>
<dbReference type="RefSeq" id="XP_033776959.1">
    <property type="nucleotide sequence ID" value="XM_033921068.1"/>
</dbReference>
<name>A0A6P8P842_GEOSA</name>
<dbReference type="RefSeq" id="XP_033776964.1">
    <property type="nucleotide sequence ID" value="XM_033921073.1"/>
</dbReference>
<dbReference type="KEGG" id="gsh:117348685"/>
<evidence type="ECO:0000256" key="1">
    <source>
        <dbReference type="ARBA" id="ARBA00022737"/>
    </source>
</evidence>
<evidence type="ECO:0000313" key="7">
    <source>
        <dbReference type="RefSeq" id="XP_033776962.1"/>
    </source>
</evidence>
<dbReference type="RefSeq" id="XP_033776958.1">
    <property type="nucleotide sequence ID" value="XM_033921067.1"/>
</dbReference>
<dbReference type="InterPro" id="IPR049547">
    <property type="entry name" value="WDR93_beta-prop"/>
</dbReference>
<dbReference type="GO" id="GO:0022900">
    <property type="term" value="P:electron transport chain"/>
    <property type="evidence" value="ECO:0007669"/>
    <property type="project" value="InterPro"/>
</dbReference>
<dbReference type="PANTHER" id="PTHR12219:SF17">
    <property type="entry name" value="WD REPEAT-CONTAINING PROTEIN 93"/>
    <property type="match status" value="1"/>
</dbReference>
<dbReference type="RefSeq" id="XP_033776961.1">
    <property type="nucleotide sequence ID" value="XM_033921070.1"/>
</dbReference>
<evidence type="ECO:0000313" key="17">
    <source>
        <dbReference type="RefSeq" id="XP_033776973.1"/>
    </source>
</evidence>
<dbReference type="SUPFAM" id="SSF50978">
    <property type="entry name" value="WD40 repeat-like"/>
    <property type="match status" value="1"/>
</dbReference>
<evidence type="ECO:0000313" key="12">
    <source>
        <dbReference type="RefSeq" id="XP_033776968.1"/>
    </source>
</evidence>
<dbReference type="RefSeq" id="XP_033776962.1">
    <property type="nucleotide sequence ID" value="XM_033921071.1"/>
</dbReference>
<keyword evidence="2" id="KW-1185">Reference proteome</keyword>
<evidence type="ECO:0000313" key="2">
    <source>
        <dbReference type="Proteomes" id="UP000515159"/>
    </source>
</evidence>